<keyword evidence="1" id="KW-0614">Plasmid</keyword>
<reference evidence="1 2" key="1">
    <citation type="submission" date="2017-08" db="EMBL/GenBank/DDBJ databases">
        <title>Complete Genome Sequence of Bacillus kochii Oregon-R-modENCODE STRAIN BDGP4, isolated from Drosophila melanogaster gut.</title>
        <authorList>
            <person name="Wan K.H."/>
            <person name="Yu C."/>
            <person name="Park S."/>
            <person name="Hammonds A.S."/>
            <person name="Booth B.W."/>
            <person name="Celniker S.E."/>
        </authorList>
    </citation>
    <scope>NUCLEOTIDE SEQUENCE [LARGE SCALE GENOMIC DNA]</scope>
    <source>
        <strain evidence="1 2">BDGP4</strain>
        <plasmid evidence="2">pbkbdgp4a</plasmid>
    </source>
</reference>
<dbReference type="AlphaFoldDB" id="A0A248TQ28"/>
<organism evidence="1 2">
    <name type="scientific">Cytobacillus kochii</name>
    <dbReference type="NCBI Taxonomy" id="859143"/>
    <lineage>
        <taxon>Bacteria</taxon>
        <taxon>Bacillati</taxon>
        <taxon>Bacillota</taxon>
        <taxon>Bacilli</taxon>
        <taxon>Bacillales</taxon>
        <taxon>Bacillaceae</taxon>
        <taxon>Cytobacillus</taxon>
    </lineage>
</organism>
<keyword evidence="2" id="KW-1185">Reference proteome</keyword>
<accession>A0A248TQ28</accession>
<dbReference type="EMBL" id="CP022984">
    <property type="protein sequence ID" value="ASV70260.1"/>
    <property type="molecule type" value="Genomic_DNA"/>
</dbReference>
<gene>
    <name evidence="1" type="ORF">CKF48_22905</name>
</gene>
<proteinExistence type="predicted"/>
<geneLocation type="plasmid" evidence="2">
    <name>pbkbdgp4a</name>
</geneLocation>
<dbReference type="KEGG" id="bko:CKF48_22905"/>
<dbReference type="OrthoDB" id="2861678at2"/>
<evidence type="ECO:0000313" key="2">
    <source>
        <dbReference type="Proteomes" id="UP000215137"/>
    </source>
</evidence>
<dbReference type="Proteomes" id="UP000215137">
    <property type="component" value="Plasmid pBkBDGP4A"/>
</dbReference>
<name>A0A248TQ28_9BACI</name>
<evidence type="ECO:0000313" key="1">
    <source>
        <dbReference type="EMBL" id="ASV70260.1"/>
    </source>
</evidence>
<sequence length="147" mass="16856">MSPMEPFKPGKTISFRLPADTPLYVSSYLSERKEELGRKFSSDMAHIFVSALSHKILNNEDQKQLSIPLPDGLTLEQENWLKSPHTKSLISQMLYQIITKPGVPYEIHSEPTRLPITPEPEKVTFQTNDMIQSFAQKTFLDFDDDDD</sequence>
<protein>
    <submittedName>
        <fullName evidence="1">Uncharacterized protein</fullName>
    </submittedName>
</protein>